<keyword evidence="3" id="KW-0804">Transcription</keyword>
<dbReference type="InterPro" id="IPR019887">
    <property type="entry name" value="Tscrpt_reg_AsnC/Lrp_C"/>
</dbReference>
<organism evidence="5 6">
    <name type="scientific">Pseudoduganella guangdongensis</name>
    <dbReference type="NCBI Taxonomy" id="2692179"/>
    <lineage>
        <taxon>Bacteria</taxon>
        <taxon>Pseudomonadati</taxon>
        <taxon>Pseudomonadota</taxon>
        <taxon>Betaproteobacteria</taxon>
        <taxon>Burkholderiales</taxon>
        <taxon>Oxalobacteraceae</taxon>
        <taxon>Telluria group</taxon>
        <taxon>Pseudoduganella</taxon>
    </lineage>
</organism>
<evidence type="ECO:0000259" key="4">
    <source>
        <dbReference type="PROSITE" id="PS50956"/>
    </source>
</evidence>
<evidence type="ECO:0000256" key="1">
    <source>
        <dbReference type="ARBA" id="ARBA00023015"/>
    </source>
</evidence>
<dbReference type="SUPFAM" id="SSF46785">
    <property type="entry name" value="Winged helix' DNA-binding domain"/>
    <property type="match status" value="1"/>
</dbReference>
<comment type="caution">
    <text evidence="5">The sequence shown here is derived from an EMBL/GenBank/DDBJ whole genome shotgun (WGS) entry which is preliminary data.</text>
</comment>
<dbReference type="GO" id="GO:0005829">
    <property type="term" value="C:cytosol"/>
    <property type="evidence" value="ECO:0007669"/>
    <property type="project" value="TreeGrafter"/>
</dbReference>
<dbReference type="PANTHER" id="PTHR30154">
    <property type="entry name" value="LEUCINE-RESPONSIVE REGULATORY PROTEIN"/>
    <property type="match status" value="1"/>
</dbReference>
<proteinExistence type="predicted"/>
<dbReference type="SMART" id="SM00344">
    <property type="entry name" value="HTH_ASNC"/>
    <property type="match status" value="1"/>
</dbReference>
<dbReference type="Pfam" id="PF13404">
    <property type="entry name" value="HTH_AsnC-type"/>
    <property type="match status" value="1"/>
</dbReference>
<dbReference type="InterPro" id="IPR000485">
    <property type="entry name" value="AsnC-type_HTH_dom"/>
</dbReference>
<protein>
    <submittedName>
        <fullName evidence="5">AsnC family transcriptional regulator</fullName>
    </submittedName>
</protein>
<keyword evidence="2" id="KW-0238">DNA-binding</keyword>
<dbReference type="AlphaFoldDB" id="A0A6N9HFK7"/>
<dbReference type="EMBL" id="WWCJ01000005">
    <property type="protein sequence ID" value="MYN02179.1"/>
    <property type="molecule type" value="Genomic_DNA"/>
</dbReference>
<dbReference type="Gene3D" id="1.10.10.10">
    <property type="entry name" value="Winged helix-like DNA-binding domain superfamily/Winged helix DNA-binding domain"/>
    <property type="match status" value="1"/>
</dbReference>
<dbReference type="PROSITE" id="PS50956">
    <property type="entry name" value="HTH_ASNC_2"/>
    <property type="match status" value="1"/>
</dbReference>
<dbReference type="InterPro" id="IPR036390">
    <property type="entry name" value="WH_DNA-bd_sf"/>
</dbReference>
<dbReference type="GO" id="GO:0043200">
    <property type="term" value="P:response to amino acid"/>
    <property type="evidence" value="ECO:0007669"/>
    <property type="project" value="TreeGrafter"/>
</dbReference>
<evidence type="ECO:0000256" key="2">
    <source>
        <dbReference type="ARBA" id="ARBA00023125"/>
    </source>
</evidence>
<dbReference type="InterPro" id="IPR019888">
    <property type="entry name" value="Tscrpt_reg_AsnC-like"/>
</dbReference>
<dbReference type="PRINTS" id="PR00033">
    <property type="entry name" value="HTHASNC"/>
</dbReference>
<sequence length="146" mass="16331">MDKIDREIIELLRDDARISFKDLGERVSLSANTVADRVRRLVAEGAILAFEARVDHAALGLHLQAYIDIKLKSGMNTREFEEIVKTIPGVLEVALMTGNYDGLLRVACRDQAHLLSLIDALRDRAGVQDTYSRVILHQTPVRAPLQ</sequence>
<dbReference type="InterPro" id="IPR036388">
    <property type="entry name" value="WH-like_DNA-bd_sf"/>
</dbReference>
<dbReference type="PANTHER" id="PTHR30154:SF34">
    <property type="entry name" value="TRANSCRIPTIONAL REGULATOR AZLB"/>
    <property type="match status" value="1"/>
</dbReference>
<evidence type="ECO:0000313" key="6">
    <source>
        <dbReference type="Proteomes" id="UP000448575"/>
    </source>
</evidence>
<dbReference type="Proteomes" id="UP000448575">
    <property type="component" value="Unassembled WGS sequence"/>
</dbReference>
<dbReference type="RefSeq" id="WP_161025175.1">
    <property type="nucleotide sequence ID" value="NZ_WWCJ01000005.1"/>
</dbReference>
<dbReference type="SUPFAM" id="SSF54909">
    <property type="entry name" value="Dimeric alpha+beta barrel"/>
    <property type="match status" value="1"/>
</dbReference>
<evidence type="ECO:0000313" key="5">
    <source>
        <dbReference type="EMBL" id="MYN02179.1"/>
    </source>
</evidence>
<keyword evidence="1" id="KW-0805">Transcription regulation</keyword>
<keyword evidence="6" id="KW-1185">Reference proteome</keyword>
<gene>
    <name evidence="5" type="ORF">GTP41_08685</name>
</gene>
<evidence type="ECO:0000256" key="3">
    <source>
        <dbReference type="ARBA" id="ARBA00023163"/>
    </source>
</evidence>
<dbReference type="InterPro" id="IPR011008">
    <property type="entry name" value="Dimeric_a/b-barrel"/>
</dbReference>
<reference evidence="5 6" key="1">
    <citation type="submission" date="2019-12" db="EMBL/GenBank/DDBJ databases">
        <title>Novel species isolated from a subtropical stream in China.</title>
        <authorList>
            <person name="Lu H."/>
        </authorList>
    </citation>
    <scope>NUCLEOTIDE SEQUENCE [LARGE SCALE GENOMIC DNA]</scope>
    <source>
        <strain evidence="5 6">DS3</strain>
    </source>
</reference>
<dbReference type="Gene3D" id="3.30.70.920">
    <property type="match status" value="1"/>
</dbReference>
<feature type="domain" description="HTH asnC-type" evidence="4">
    <location>
        <begin position="1"/>
        <end position="62"/>
    </location>
</feature>
<accession>A0A6N9HFK7</accession>
<dbReference type="Pfam" id="PF01037">
    <property type="entry name" value="AsnC_trans_reg"/>
    <property type="match status" value="1"/>
</dbReference>
<dbReference type="GO" id="GO:0043565">
    <property type="term" value="F:sequence-specific DNA binding"/>
    <property type="evidence" value="ECO:0007669"/>
    <property type="project" value="InterPro"/>
</dbReference>
<name>A0A6N9HFK7_9BURK</name>